<feature type="transmembrane region" description="Helical" evidence="5">
    <location>
        <begin position="178"/>
        <end position="201"/>
    </location>
</feature>
<feature type="transmembrane region" description="Helical" evidence="5">
    <location>
        <begin position="97"/>
        <end position="121"/>
    </location>
</feature>
<comment type="subcellular location">
    <subcellularLocation>
        <location evidence="1">Membrane</location>
        <topology evidence="1">Multi-pass membrane protein</topology>
    </subcellularLocation>
</comment>
<evidence type="ECO:0000313" key="6">
    <source>
        <dbReference type="EMBL" id="OWF42784.1"/>
    </source>
</evidence>
<comment type="caution">
    <text evidence="6">The sequence shown here is derived from an EMBL/GenBank/DDBJ whole genome shotgun (WGS) entry which is preliminary data.</text>
</comment>
<sequence>MSREIAYSTEVTKLRHNKYLWASRVITVMWVILTICFAILNAVSFVQPQWLGDTAESPGVGFFGLYEYCETLQVDGDYSCKGDFMSFKTILNDSFRAASMLVGISALLFIISIVCILLFFFLKADKVLKICGWLQLIATLCMTAGCIVFPSGWNDDMVRKVCGKEAGKYHWGRCNMRWAFILSIVLIFDGFVLSFLAFMLAKRQANLLPKYKEEKSAGIANGGYNASVNGSFVNPVMLPAEEKQPQHLGTFTSQPYGQDEVDMRDNDNVFEAYDKDQDDIRL</sequence>
<protein>
    <submittedName>
        <fullName evidence="6">Lipoma HMGIC fusion partner-like 3 protein</fullName>
    </submittedName>
</protein>
<dbReference type="InterPro" id="IPR019372">
    <property type="entry name" value="LHFPL"/>
</dbReference>
<dbReference type="Pfam" id="PF10242">
    <property type="entry name" value="L_HMGIC_fpl"/>
    <property type="match status" value="1"/>
</dbReference>
<dbReference type="GO" id="GO:0007605">
    <property type="term" value="P:sensory perception of sound"/>
    <property type="evidence" value="ECO:0007669"/>
    <property type="project" value="TreeGrafter"/>
</dbReference>
<organism evidence="6 7">
    <name type="scientific">Mizuhopecten yessoensis</name>
    <name type="common">Japanese scallop</name>
    <name type="synonym">Patinopecten yessoensis</name>
    <dbReference type="NCBI Taxonomy" id="6573"/>
    <lineage>
        <taxon>Eukaryota</taxon>
        <taxon>Metazoa</taxon>
        <taxon>Spiralia</taxon>
        <taxon>Lophotrochozoa</taxon>
        <taxon>Mollusca</taxon>
        <taxon>Bivalvia</taxon>
        <taxon>Autobranchia</taxon>
        <taxon>Pteriomorphia</taxon>
        <taxon>Pectinida</taxon>
        <taxon>Pectinoidea</taxon>
        <taxon>Pectinidae</taxon>
        <taxon>Mizuhopecten</taxon>
    </lineage>
</organism>
<feature type="transmembrane region" description="Helical" evidence="5">
    <location>
        <begin position="21"/>
        <end position="43"/>
    </location>
</feature>
<dbReference type="AlphaFoldDB" id="A0A210Q229"/>
<evidence type="ECO:0000256" key="1">
    <source>
        <dbReference type="ARBA" id="ARBA00004141"/>
    </source>
</evidence>
<dbReference type="EMBL" id="NEDP02005221">
    <property type="protein sequence ID" value="OWF42784.1"/>
    <property type="molecule type" value="Genomic_DNA"/>
</dbReference>
<evidence type="ECO:0000256" key="4">
    <source>
        <dbReference type="ARBA" id="ARBA00023136"/>
    </source>
</evidence>
<accession>A0A210Q229</accession>
<dbReference type="Gene3D" id="1.20.140.150">
    <property type="match status" value="1"/>
</dbReference>
<dbReference type="GO" id="GO:0005886">
    <property type="term" value="C:plasma membrane"/>
    <property type="evidence" value="ECO:0007669"/>
    <property type="project" value="TreeGrafter"/>
</dbReference>
<proteinExistence type="predicted"/>
<keyword evidence="7" id="KW-1185">Reference proteome</keyword>
<feature type="transmembrane region" description="Helical" evidence="5">
    <location>
        <begin position="133"/>
        <end position="153"/>
    </location>
</feature>
<evidence type="ECO:0000256" key="3">
    <source>
        <dbReference type="ARBA" id="ARBA00022989"/>
    </source>
</evidence>
<evidence type="ECO:0000256" key="2">
    <source>
        <dbReference type="ARBA" id="ARBA00022692"/>
    </source>
</evidence>
<name>A0A210Q229_MIZYE</name>
<keyword evidence="3 5" id="KW-1133">Transmembrane helix</keyword>
<dbReference type="PANTHER" id="PTHR12489:SF1">
    <property type="entry name" value="LP10272P"/>
    <property type="match status" value="1"/>
</dbReference>
<dbReference type="OrthoDB" id="5873721at2759"/>
<gene>
    <name evidence="6" type="ORF">KP79_PYT10877</name>
</gene>
<evidence type="ECO:0000256" key="5">
    <source>
        <dbReference type="SAM" id="Phobius"/>
    </source>
</evidence>
<reference evidence="6 7" key="1">
    <citation type="journal article" date="2017" name="Nat. Ecol. Evol.">
        <title>Scallop genome provides insights into evolution of bilaterian karyotype and development.</title>
        <authorList>
            <person name="Wang S."/>
            <person name="Zhang J."/>
            <person name="Jiao W."/>
            <person name="Li J."/>
            <person name="Xun X."/>
            <person name="Sun Y."/>
            <person name="Guo X."/>
            <person name="Huan P."/>
            <person name="Dong B."/>
            <person name="Zhang L."/>
            <person name="Hu X."/>
            <person name="Sun X."/>
            <person name="Wang J."/>
            <person name="Zhao C."/>
            <person name="Wang Y."/>
            <person name="Wang D."/>
            <person name="Huang X."/>
            <person name="Wang R."/>
            <person name="Lv J."/>
            <person name="Li Y."/>
            <person name="Zhang Z."/>
            <person name="Liu B."/>
            <person name="Lu W."/>
            <person name="Hui Y."/>
            <person name="Liang J."/>
            <person name="Zhou Z."/>
            <person name="Hou R."/>
            <person name="Li X."/>
            <person name="Liu Y."/>
            <person name="Li H."/>
            <person name="Ning X."/>
            <person name="Lin Y."/>
            <person name="Zhao L."/>
            <person name="Xing Q."/>
            <person name="Dou J."/>
            <person name="Li Y."/>
            <person name="Mao J."/>
            <person name="Guo H."/>
            <person name="Dou H."/>
            <person name="Li T."/>
            <person name="Mu C."/>
            <person name="Jiang W."/>
            <person name="Fu Q."/>
            <person name="Fu X."/>
            <person name="Miao Y."/>
            <person name="Liu J."/>
            <person name="Yu Q."/>
            <person name="Li R."/>
            <person name="Liao H."/>
            <person name="Li X."/>
            <person name="Kong Y."/>
            <person name="Jiang Z."/>
            <person name="Chourrout D."/>
            <person name="Li R."/>
            <person name="Bao Z."/>
        </authorList>
    </citation>
    <scope>NUCLEOTIDE SEQUENCE [LARGE SCALE GENOMIC DNA]</scope>
    <source>
        <strain evidence="6 7">PY_sf001</strain>
    </source>
</reference>
<evidence type="ECO:0000313" key="7">
    <source>
        <dbReference type="Proteomes" id="UP000242188"/>
    </source>
</evidence>
<keyword evidence="2 5" id="KW-0812">Transmembrane</keyword>
<keyword evidence="4 5" id="KW-0472">Membrane</keyword>
<dbReference type="STRING" id="6573.A0A210Q229"/>
<dbReference type="Proteomes" id="UP000242188">
    <property type="component" value="Unassembled WGS sequence"/>
</dbReference>
<dbReference type="PANTHER" id="PTHR12489">
    <property type="entry name" value="LIPOMA HMGIC FUSION PARTNER-LIKE PROTEIN"/>
    <property type="match status" value="1"/>
</dbReference>